<dbReference type="InterPro" id="IPR036259">
    <property type="entry name" value="MFS_trans_sf"/>
</dbReference>
<accession>A0AAF3E827</accession>
<dbReference type="InterPro" id="IPR020846">
    <property type="entry name" value="MFS_dom"/>
</dbReference>
<feature type="transmembrane region" description="Helical" evidence="7">
    <location>
        <begin position="329"/>
        <end position="349"/>
    </location>
</feature>
<feature type="region of interest" description="Disordered" evidence="6">
    <location>
        <begin position="160"/>
        <end position="185"/>
    </location>
</feature>
<dbReference type="AlphaFoldDB" id="A0AAF3E827"/>
<feature type="transmembrane region" description="Helical" evidence="7">
    <location>
        <begin position="27"/>
        <end position="47"/>
    </location>
</feature>
<feature type="domain" description="Major facilitator superfamily (MFS) profile" evidence="8">
    <location>
        <begin position="409"/>
        <end position="652"/>
    </location>
</feature>
<evidence type="ECO:0000256" key="1">
    <source>
        <dbReference type="ARBA" id="ARBA00004141"/>
    </source>
</evidence>
<evidence type="ECO:0000256" key="2">
    <source>
        <dbReference type="ARBA" id="ARBA00005241"/>
    </source>
</evidence>
<evidence type="ECO:0000256" key="5">
    <source>
        <dbReference type="ARBA" id="ARBA00023136"/>
    </source>
</evidence>
<evidence type="ECO:0000313" key="9">
    <source>
        <dbReference type="Proteomes" id="UP000887575"/>
    </source>
</evidence>
<feature type="transmembrane region" description="Helical" evidence="7">
    <location>
        <begin position="566"/>
        <end position="583"/>
    </location>
</feature>
<dbReference type="WBParaSite" id="MBELARI_LOCUS10072">
    <property type="protein sequence ID" value="MBELARI_LOCUS10072"/>
    <property type="gene ID" value="MBELARI_LOCUS10072"/>
</dbReference>
<organism evidence="9 10">
    <name type="scientific">Mesorhabditis belari</name>
    <dbReference type="NCBI Taxonomy" id="2138241"/>
    <lineage>
        <taxon>Eukaryota</taxon>
        <taxon>Metazoa</taxon>
        <taxon>Ecdysozoa</taxon>
        <taxon>Nematoda</taxon>
        <taxon>Chromadorea</taxon>
        <taxon>Rhabditida</taxon>
        <taxon>Rhabditina</taxon>
        <taxon>Rhabditomorpha</taxon>
        <taxon>Rhabditoidea</taxon>
        <taxon>Rhabditidae</taxon>
        <taxon>Mesorhabditinae</taxon>
        <taxon>Mesorhabditis</taxon>
    </lineage>
</organism>
<dbReference type="GO" id="GO:0016020">
    <property type="term" value="C:membrane"/>
    <property type="evidence" value="ECO:0007669"/>
    <property type="project" value="UniProtKB-SubCell"/>
</dbReference>
<keyword evidence="5 7" id="KW-0472">Membrane</keyword>
<dbReference type="SUPFAM" id="SSF103473">
    <property type="entry name" value="MFS general substrate transporter"/>
    <property type="match status" value="1"/>
</dbReference>
<evidence type="ECO:0000256" key="3">
    <source>
        <dbReference type="ARBA" id="ARBA00022692"/>
    </source>
</evidence>
<feature type="compositionally biased region" description="Basic and acidic residues" evidence="6">
    <location>
        <begin position="165"/>
        <end position="175"/>
    </location>
</feature>
<sequence length="652" mass="71037">MEDSAGQVRTVRILGRTFPRETLMCRLFYLCFFASFGSLFPLLGVYFKQLGMTATQAGLLLGCRPIVELASHPFWASFASRFRKEKLLLLFSLGSLIIFTLAIGLVQPITPFCVVLMETEDGRPAPPTGNETCVSMLSPPGEVIRGGAIGMLKEVAGLGKKRREARREGGREGKPRKMKASTTTTTTAAPKAILESIIDLSSVEKSGVVGISPVYITKEEVCNYDEESYGILVTPPHSTRVYQQSHVEQAFMMLLLLIVFGEFLSSPALSLADTATLNACKDHPQEFGKIRLFGSVGWGTAMFIMGIALDYSDTFRNHPCPIKNSTEKNYVLCFVMCSVFMVAAMLVATQLKFGTESMRPDEAAGLAMDARSEEVAPAIAEKARNRQVQADATAENSLLTAIKALLNLHIIIFFILVTIFGMGTGIVFSFLYWTLQDLGGSPSLFGMLSVVNHGGEIIVYFYAFRIINKFGHMRTIYGCLLVNTVRFFILALIDNAFLAIPLQALQGLVIGVLWACASSYISLIAPAHVKSSAQQLLFLLYQGVGKGIGSILGGICIQTMGARPCFVLYGILCAIAAGAGFAINRKFKYDGIKYNAGMFDDEECDILAPQGVPSMRTDIHDAFVPQTAVSNVNYGAIDPTQDAYDRYVSSAQ</sequence>
<dbReference type="CDD" id="cd17335">
    <property type="entry name" value="MFS_MFSD6"/>
    <property type="match status" value="1"/>
</dbReference>
<evidence type="ECO:0000256" key="7">
    <source>
        <dbReference type="SAM" id="Phobius"/>
    </source>
</evidence>
<name>A0AAF3E827_9BILA</name>
<dbReference type="Pfam" id="PF12832">
    <property type="entry name" value="MFS_1_like"/>
    <property type="match status" value="1"/>
</dbReference>
<dbReference type="PANTHER" id="PTHR16172">
    <property type="entry name" value="MAJOR FACILITATOR SUPERFAMILY DOMAIN-CONTAINING PROTEIN 6-LIKE"/>
    <property type="match status" value="1"/>
</dbReference>
<feature type="transmembrane region" description="Helical" evidence="7">
    <location>
        <begin position="444"/>
        <end position="463"/>
    </location>
</feature>
<feature type="transmembrane region" description="Helical" evidence="7">
    <location>
        <begin position="475"/>
        <end position="493"/>
    </location>
</feature>
<protein>
    <submittedName>
        <fullName evidence="10">Major facilitator superfamily (MFS) profile domain-containing protein</fullName>
    </submittedName>
</protein>
<dbReference type="PROSITE" id="PS50850">
    <property type="entry name" value="MFS"/>
    <property type="match status" value="1"/>
</dbReference>
<dbReference type="Proteomes" id="UP000887575">
    <property type="component" value="Unassembled WGS sequence"/>
</dbReference>
<evidence type="ECO:0000256" key="6">
    <source>
        <dbReference type="SAM" id="MobiDB-lite"/>
    </source>
</evidence>
<reference evidence="10" key="1">
    <citation type="submission" date="2024-02" db="UniProtKB">
        <authorList>
            <consortium name="WormBaseParasite"/>
        </authorList>
    </citation>
    <scope>IDENTIFICATION</scope>
</reference>
<dbReference type="InterPro" id="IPR024989">
    <property type="entry name" value="MFS_assoc_dom"/>
</dbReference>
<dbReference type="GO" id="GO:0022857">
    <property type="term" value="F:transmembrane transporter activity"/>
    <property type="evidence" value="ECO:0007669"/>
    <property type="project" value="InterPro"/>
</dbReference>
<keyword evidence="9" id="KW-1185">Reference proteome</keyword>
<comment type="similarity">
    <text evidence="2">Belongs to the major facilitator superfamily. MFSD6 family.</text>
</comment>
<feature type="transmembrane region" description="Helical" evidence="7">
    <location>
        <begin position="505"/>
        <end position="525"/>
    </location>
</feature>
<dbReference type="PANTHER" id="PTHR16172:SF2">
    <property type="entry name" value="MAJOR FACILITATOR SUPERFAMILY DOMAIN-CONTAINING PROTEIN 6"/>
    <property type="match status" value="1"/>
</dbReference>
<feature type="transmembrane region" description="Helical" evidence="7">
    <location>
        <begin position="410"/>
        <end position="432"/>
    </location>
</feature>
<keyword evidence="3 7" id="KW-0812">Transmembrane</keyword>
<comment type="subcellular location">
    <subcellularLocation>
        <location evidence="1">Membrane</location>
        <topology evidence="1">Multi-pass membrane protein</topology>
    </subcellularLocation>
</comment>
<keyword evidence="4 7" id="KW-1133">Transmembrane helix</keyword>
<dbReference type="Gene3D" id="1.20.1250.20">
    <property type="entry name" value="MFS general substrate transporter like domains"/>
    <property type="match status" value="3"/>
</dbReference>
<feature type="transmembrane region" description="Helical" evidence="7">
    <location>
        <begin position="537"/>
        <end position="560"/>
    </location>
</feature>
<dbReference type="InterPro" id="IPR051717">
    <property type="entry name" value="MFS_MFSD6"/>
</dbReference>
<proteinExistence type="inferred from homology"/>
<feature type="transmembrane region" description="Helical" evidence="7">
    <location>
        <begin position="250"/>
        <end position="269"/>
    </location>
</feature>
<evidence type="ECO:0000259" key="8">
    <source>
        <dbReference type="PROSITE" id="PS50850"/>
    </source>
</evidence>
<feature type="transmembrane region" description="Helical" evidence="7">
    <location>
        <begin position="87"/>
        <end position="106"/>
    </location>
</feature>
<evidence type="ECO:0000313" key="10">
    <source>
        <dbReference type="WBParaSite" id="MBELARI_LOCUS10072"/>
    </source>
</evidence>
<feature type="transmembrane region" description="Helical" evidence="7">
    <location>
        <begin position="290"/>
        <end position="309"/>
    </location>
</feature>
<evidence type="ECO:0000256" key="4">
    <source>
        <dbReference type="ARBA" id="ARBA00022989"/>
    </source>
</evidence>